<evidence type="ECO:0000313" key="2">
    <source>
        <dbReference type="EMBL" id="CAF5133453.1"/>
    </source>
</evidence>
<comment type="caution">
    <text evidence="2">The sequence shown here is derived from an EMBL/GenBank/DDBJ whole genome shotgun (WGS) entry which is preliminary data.</text>
</comment>
<proteinExistence type="predicted"/>
<reference evidence="2" key="1">
    <citation type="submission" date="2021-02" db="EMBL/GenBank/DDBJ databases">
        <authorList>
            <person name="Nowell W R."/>
        </authorList>
    </citation>
    <scope>NUCLEOTIDE SEQUENCE</scope>
</reference>
<dbReference type="InterPro" id="IPR040184">
    <property type="entry name" value="Mcm10"/>
</dbReference>
<name>A0A822G099_9BILA</name>
<dbReference type="GO" id="GO:0003697">
    <property type="term" value="F:single-stranded DNA binding"/>
    <property type="evidence" value="ECO:0007669"/>
    <property type="project" value="InterPro"/>
</dbReference>
<dbReference type="Pfam" id="PF22379">
    <property type="entry name" value="OB_MCM10"/>
    <property type="match status" value="1"/>
</dbReference>
<dbReference type="InterPro" id="IPR055065">
    <property type="entry name" value="OB_MCM10"/>
</dbReference>
<evidence type="ECO:0000259" key="1">
    <source>
        <dbReference type="Pfam" id="PF22379"/>
    </source>
</evidence>
<accession>A0A822G099</accession>
<feature type="domain" description="MCM10 OB-fold" evidence="1">
    <location>
        <begin position="8"/>
        <end position="77"/>
    </location>
</feature>
<organism evidence="2 3">
    <name type="scientific">Rotaria socialis</name>
    <dbReference type="NCBI Taxonomy" id="392032"/>
    <lineage>
        <taxon>Eukaryota</taxon>
        <taxon>Metazoa</taxon>
        <taxon>Spiralia</taxon>
        <taxon>Gnathifera</taxon>
        <taxon>Rotifera</taxon>
        <taxon>Eurotatoria</taxon>
        <taxon>Bdelloidea</taxon>
        <taxon>Philodinida</taxon>
        <taxon>Philodinidae</taxon>
        <taxon>Rotaria</taxon>
    </lineage>
</organism>
<evidence type="ECO:0000313" key="3">
    <source>
        <dbReference type="Proteomes" id="UP000663848"/>
    </source>
</evidence>
<sequence>YIDPTTHIRIGTLNYTPSEIKLKLSATKFIRLFEIDKQPPPMPAEWCTMAVLISKSDVKQASNGSTYSIWRITDFKTTIN</sequence>
<dbReference type="EMBL" id="CAJOBR010086433">
    <property type="protein sequence ID" value="CAF5133453.1"/>
    <property type="molecule type" value="Genomic_DNA"/>
</dbReference>
<dbReference type="PANTHER" id="PTHR13454">
    <property type="entry name" value="PROTEIN MCM10 HOMOLOG"/>
    <property type="match status" value="1"/>
</dbReference>
<dbReference type="InterPro" id="IPR012340">
    <property type="entry name" value="NA-bd_OB-fold"/>
</dbReference>
<gene>
    <name evidence="2" type="ORF">QYT958_LOCUS47041</name>
</gene>
<protein>
    <recommendedName>
        <fullName evidence="1">MCM10 OB-fold domain-containing protein</fullName>
    </recommendedName>
</protein>
<dbReference type="GO" id="GO:0006270">
    <property type="term" value="P:DNA replication initiation"/>
    <property type="evidence" value="ECO:0007669"/>
    <property type="project" value="InterPro"/>
</dbReference>
<feature type="non-terminal residue" evidence="2">
    <location>
        <position position="1"/>
    </location>
</feature>
<dbReference type="GO" id="GO:0003688">
    <property type="term" value="F:DNA replication origin binding"/>
    <property type="evidence" value="ECO:0007669"/>
    <property type="project" value="TreeGrafter"/>
</dbReference>
<dbReference type="Proteomes" id="UP000663848">
    <property type="component" value="Unassembled WGS sequence"/>
</dbReference>
<dbReference type="Gene3D" id="2.40.50.140">
    <property type="entry name" value="Nucleic acid-binding proteins"/>
    <property type="match status" value="1"/>
</dbReference>
<dbReference type="PANTHER" id="PTHR13454:SF11">
    <property type="entry name" value="PROTEIN MCM10 HOMOLOG"/>
    <property type="match status" value="1"/>
</dbReference>
<feature type="non-terminal residue" evidence="2">
    <location>
        <position position="80"/>
    </location>
</feature>
<dbReference type="AlphaFoldDB" id="A0A822G099"/>
<dbReference type="GO" id="GO:0043596">
    <property type="term" value="C:nuclear replication fork"/>
    <property type="evidence" value="ECO:0007669"/>
    <property type="project" value="TreeGrafter"/>
</dbReference>